<comment type="subcellular location">
    <subcellularLocation>
        <location evidence="2 16">Membrane</location>
        <topology evidence="2 16">Single-pass type II membrane protein</topology>
    </subcellularLocation>
</comment>
<reference evidence="21" key="1">
    <citation type="submission" date="2017-02" db="UniProtKB">
        <authorList>
            <consortium name="WormBaseParasite"/>
        </authorList>
    </citation>
    <scope>IDENTIFICATION</scope>
</reference>
<evidence type="ECO:0000256" key="16">
    <source>
        <dbReference type="RuleBase" id="RU368121"/>
    </source>
</evidence>
<keyword evidence="11 16" id="KW-0472">Membrane</keyword>
<dbReference type="EC" id="2.4.1.-" evidence="16"/>
<evidence type="ECO:0000256" key="1">
    <source>
        <dbReference type="ARBA" id="ARBA00001936"/>
    </source>
</evidence>
<dbReference type="InterPro" id="IPR003859">
    <property type="entry name" value="Galactosyl_T"/>
</dbReference>
<evidence type="ECO:0000313" key="19">
    <source>
        <dbReference type="EMBL" id="VDM94891.1"/>
    </source>
</evidence>
<evidence type="ECO:0000256" key="4">
    <source>
        <dbReference type="ARBA" id="ARBA00005735"/>
    </source>
</evidence>
<dbReference type="CDD" id="cd00899">
    <property type="entry name" value="b4GalT"/>
    <property type="match status" value="1"/>
</dbReference>
<evidence type="ECO:0000256" key="11">
    <source>
        <dbReference type="ARBA" id="ARBA00023136"/>
    </source>
</evidence>
<dbReference type="AlphaFoldDB" id="A0A0N5CJ74"/>
<evidence type="ECO:0000256" key="3">
    <source>
        <dbReference type="ARBA" id="ARBA00004922"/>
    </source>
</evidence>
<evidence type="ECO:0000313" key="21">
    <source>
        <dbReference type="WBParaSite" id="TCLT_0000006801-mRNA-1"/>
    </source>
</evidence>
<dbReference type="UniPathway" id="UPA00378"/>
<evidence type="ECO:0000256" key="2">
    <source>
        <dbReference type="ARBA" id="ARBA00004606"/>
    </source>
</evidence>
<feature type="domain" description="Galactosyltransferase N-terminal" evidence="18">
    <location>
        <begin position="190"/>
        <end position="322"/>
    </location>
</feature>
<evidence type="ECO:0000256" key="12">
    <source>
        <dbReference type="ARBA" id="ARBA00023157"/>
    </source>
</evidence>
<dbReference type="InterPro" id="IPR029044">
    <property type="entry name" value="Nucleotide-diphossugar_trans"/>
</dbReference>
<keyword evidence="7 16" id="KW-0812">Transmembrane</keyword>
<comment type="cofactor">
    <cofactor evidence="1 16">
        <name>Mn(2+)</name>
        <dbReference type="ChEBI" id="CHEBI:29035"/>
    </cofactor>
</comment>
<proteinExistence type="inferred from homology"/>
<dbReference type="FunFam" id="3.90.550.10:FF:000037">
    <property type="entry name" value="Beta-1,4-galactosyltransferase 6"/>
    <property type="match status" value="1"/>
</dbReference>
<dbReference type="GO" id="GO:0046872">
    <property type="term" value="F:metal ion binding"/>
    <property type="evidence" value="ECO:0007669"/>
    <property type="project" value="UniProtKB-UniRule"/>
</dbReference>
<name>A0A0N5CJ74_THECL</name>
<feature type="domain" description="Galactosyltransferase C-terminal" evidence="17">
    <location>
        <begin position="326"/>
        <end position="403"/>
    </location>
</feature>
<keyword evidence="6 16" id="KW-0808">Transferase</keyword>
<dbReference type="InterPro" id="IPR027995">
    <property type="entry name" value="Galactosyl_T_N"/>
</dbReference>
<keyword evidence="15" id="KW-0978">Insecticide resistance</keyword>
<sequence>MGVLKYLRVVIFLLLLGTILNYFLDDGLQYISYYYISKPTGKNNKEKFILVHDSNSTYHNSNSSESDQVLITNAHFKPVISSKAVYSAVNNTFSPDSFFRVVFNGSTNTQLSDSYTKRPFKLLNASEGVKHVTRNAVTQHYKLKVSHRLKESFSFFDSAGKISSGSNIAFTTVETAPFAMIHQNCSLPKCPATPPGLVGPIKVWFDEPTFEEIERLNPYLELGGHGKPKNCLARHRVAIVIPYRDREAHLRILLHNLHSLLTKQQLDYAVFVVEQYENETFNRGKLMNVGYTEAMKLYDWQCLVFHDVDLLPEDDRNIYSCPDQPRHMSVAIDKFHYKLPYRSIFGGISAITTEQFRKINGFSNDYWGWGGEDDDLSTRVTSAGYKIMRYPSEIARYKMIKHKSETKNPVNRCRYELMAQTKMRLHTDGVSSLKYKLYDLQLRPLFTHLKVKLLETQSKIDLRKQGFKNC</sequence>
<dbReference type="GO" id="GO:0005975">
    <property type="term" value="P:carbohydrate metabolic process"/>
    <property type="evidence" value="ECO:0007669"/>
    <property type="project" value="InterPro"/>
</dbReference>
<evidence type="ECO:0000259" key="17">
    <source>
        <dbReference type="Pfam" id="PF02709"/>
    </source>
</evidence>
<dbReference type="EMBL" id="UYYF01000004">
    <property type="protein sequence ID" value="VDM94891.1"/>
    <property type="molecule type" value="Genomic_DNA"/>
</dbReference>
<dbReference type="OrthoDB" id="10038994at2759"/>
<dbReference type="STRING" id="103827.A0A0N5CJ74"/>
<evidence type="ECO:0000259" key="18">
    <source>
        <dbReference type="Pfam" id="PF13733"/>
    </source>
</evidence>
<dbReference type="Gene3D" id="3.90.550.10">
    <property type="entry name" value="Spore Coat Polysaccharide Biosynthesis Protein SpsA, Chain A"/>
    <property type="match status" value="1"/>
</dbReference>
<dbReference type="GO" id="GO:0008378">
    <property type="term" value="F:galactosyltransferase activity"/>
    <property type="evidence" value="ECO:0007669"/>
    <property type="project" value="TreeGrafter"/>
</dbReference>
<organism evidence="21">
    <name type="scientific">Thelazia callipaeda</name>
    <name type="common">Oriental eyeworm</name>
    <name type="synonym">Parasitic nematode</name>
    <dbReference type="NCBI Taxonomy" id="103827"/>
    <lineage>
        <taxon>Eukaryota</taxon>
        <taxon>Metazoa</taxon>
        <taxon>Ecdysozoa</taxon>
        <taxon>Nematoda</taxon>
        <taxon>Chromadorea</taxon>
        <taxon>Rhabditida</taxon>
        <taxon>Spirurina</taxon>
        <taxon>Spiruromorpha</taxon>
        <taxon>Thelazioidea</taxon>
        <taxon>Thelaziidae</taxon>
        <taxon>Thelazia</taxon>
    </lineage>
</organism>
<dbReference type="WBParaSite" id="TCLT_0000006801-mRNA-1">
    <property type="protein sequence ID" value="TCLT_0000006801-mRNA-1"/>
    <property type="gene ID" value="TCLT_0000006801"/>
</dbReference>
<dbReference type="GO" id="GO:0033842">
    <property type="term" value="F:N-acetyl-beta-glucosaminyl-derivative 4-beta-N-acetylgalactosaminyltransferase activity"/>
    <property type="evidence" value="ECO:0007669"/>
    <property type="project" value="TreeGrafter"/>
</dbReference>
<dbReference type="PRINTS" id="PR02050">
    <property type="entry name" value="B14GALTRFASE"/>
</dbReference>
<evidence type="ECO:0000256" key="7">
    <source>
        <dbReference type="ARBA" id="ARBA00022692"/>
    </source>
</evidence>
<evidence type="ECO:0000256" key="15">
    <source>
        <dbReference type="ARBA" id="ARBA00084120"/>
    </source>
</evidence>
<evidence type="ECO:0000256" key="9">
    <source>
        <dbReference type="ARBA" id="ARBA00022968"/>
    </source>
</evidence>
<evidence type="ECO:0000256" key="13">
    <source>
        <dbReference type="ARBA" id="ARBA00023180"/>
    </source>
</evidence>
<dbReference type="OMA" id="AMKLYDW"/>
<evidence type="ECO:0000256" key="5">
    <source>
        <dbReference type="ARBA" id="ARBA00022676"/>
    </source>
</evidence>
<dbReference type="Proteomes" id="UP000276776">
    <property type="component" value="Unassembled WGS sequence"/>
</dbReference>
<comment type="similarity">
    <text evidence="4 16">Belongs to the glycosyltransferase 7 family.</text>
</comment>
<evidence type="ECO:0000313" key="20">
    <source>
        <dbReference type="Proteomes" id="UP000276776"/>
    </source>
</evidence>
<protein>
    <recommendedName>
        <fullName evidence="16">Beta-1,4-N-acetylgalactosaminyltransferase</fullName>
        <ecNumber evidence="16">2.4.1.-</ecNumber>
    </recommendedName>
    <alternativeName>
        <fullName evidence="16">Beta-4-GalNAcT</fullName>
    </alternativeName>
</protein>
<keyword evidence="12" id="KW-1015">Disulfide bond</keyword>
<comment type="function">
    <text evidence="16">Catalyzes the transfer of galactose onto proteins or lipids.</text>
</comment>
<dbReference type="Pfam" id="PF13733">
    <property type="entry name" value="Glyco_transf_7N"/>
    <property type="match status" value="1"/>
</dbReference>
<evidence type="ECO:0000256" key="6">
    <source>
        <dbReference type="ARBA" id="ARBA00022679"/>
    </source>
</evidence>
<dbReference type="PANTHER" id="PTHR19300">
    <property type="entry name" value="BETA-1,4-GALACTOSYLTRANSFERASE"/>
    <property type="match status" value="1"/>
</dbReference>
<dbReference type="PANTHER" id="PTHR19300:SF57">
    <property type="entry name" value="BETA-1,4-N-ACETYLGALACTOSAMINYLTRANSFERASE"/>
    <property type="match status" value="1"/>
</dbReference>
<dbReference type="GO" id="GO:0005794">
    <property type="term" value="C:Golgi apparatus"/>
    <property type="evidence" value="ECO:0007669"/>
    <property type="project" value="TreeGrafter"/>
</dbReference>
<accession>A0A0N5CJ74</accession>
<evidence type="ECO:0000256" key="8">
    <source>
        <dbReference type="ARBA" id="ARBA00022723"/>
    </source>
</evidence>
<reference evidence="19 20" key="2">
    <citation type="submission" date="2018-11" db="EMBL/GenBank/DDBJ databases">
        <authorList>
            <consortium name="Pathogen Informatics"/>
        </authorList>
    </citation>
    <scope>NUCLEOTIDE SEQUENCE [LARGE SCALE GENOMIC DNA]</scope>
</reference>
<dbReference type="InterPro" id="IPR027791">
    <property type="entry name" value="Galactosyl_T_C"/>
</dbReference>
<evidence type="ECO:0000256" key="14">
    <source>
        <dbReference type="ARBA" id="ARBA00023211"/>
    </source>
</evidence>
<dbReference type="Pfam" id="PF02709">
    <property type="entry name" value="Glyco_transf_7C"/>
    <property type="match status" value="1"/>
</dbReference>
<dbReference type="GO" id="GO:0006688">
    <property type="term" value="P:glycosphingolipid biosynthetic process"/>
    <property type="evidence" value="ECO:0007669"/>
    <property type="project" value="TreeGrafter"/>
</dbReference>
<dbReference type="SUPFAM" id="SSF53448">
    <property type="entry name" value="Nucleotide-diphospho-sugar transferases"/>
    <property type="match status" value="1"/>
</dbReference>
<feature type="transmembrane region" description="Helical" evidence="16">
    <location>
        <begin position="6"/>
        <end position="24"/>
    </location>
</feature>
<keyword evidence="5 16" id="KW-0328">Glycosyltransferase</keyword>
<keyword evidence="9 16" id="KW-0735">Signal-anchor</keyword>
<gene>
    <name evidence="19" type="ORF">TCLT_LOCUS69</name>
</gene>
<dbReference type="GO" id="GO:0016020">
    <property type="term" value="C:membrane"/>
    <property type="evidence" value="ECO:0007669"/>
    <property type="project" value="UniProtKB-SubCell"/>
</dbReference>
<keyword evidence="10 16" id="KW-1133">Transmembrane helix</keyword>
<keyword evidence="20" id="KW-1185">Reference proteome</keyword>
<comment type="pathway">
    <text evidence="3 16">Protein modification; protein glycosylation.</text>
</comment>
<keyword evidence="8 16" id="KW-0479">Metal-binding</keyword>
<keyword evidence="13 16" id="KW-0325">Glycoprotein</keyword>
<keyword evidence="14 16" id="KW-0464">Manganese</keyword>
<evidence type="ECO:0000256" key="10">
    <source>
        <dbReference type="ARBA" id="ARBA00022989"/>
    </source>
</evidence>